<feature type="binding site" evidence="14">
    <location>
        <position position="436"/>
    </location>
    <ligand>
        <name>thiamine diphosphate</name>
        <dbReference type="ChEBI" id="CHEBI:58937"/>
    </ligand>
</feature>
<evidence type="ECO:0000256" key="7">
    <source>
        <dbReference type="ARBA" id="ARBA00022723"/>
    </source>
</evidence>
<keyword evidence="10 14" id="KW-0786">Thiamine pyrophosphate</keyword>
<evidence type="ECO:0000313" key="22">
    <source>
        <dbReference type="Proteomes" id="UP000516181"/>
    </source>
</evidence>
<dbReference type="Gene3D" id="3.40.50.970">
    <property type="match status" value="2"/>
</dbReference>
<comment type="function">
    <text evidence="17">Catalyzes the transfer of a two-carbon ketol group from a ketose donor to an aldose acceptor, via a covalent intermediate with the cofactor thiamine pyrophosphate.</text>
</comment>
<evidence type="ECO:0000256" key="11">
    <source>
        <dbReference type="NCBIfam" id="TIGR00232"/>
    </source>
</evidence>
<dbReference type="Pfam" id="PF02779">
    <property type="entry name" value="Transket_pyr"/>
    <property type="match status" value="1"/>
</dbReference>
<comment type="similarity">
    <text evidence="3 17">Belongs to the transketolase family.</text>
</comment>
<evidence type="ECO:0000256" key="14">
    <source>
        <dbReference type="PIRSR" id="PIRSR605478-3"/>
    </source>
</evidence>
<dbReference type="InterPro" id="IPR005474">
    <property type="entry name" value="Transketolase_N"/>
</dbReference>
<evidence type="ECO:0000256" key="6">
    <source>
        <dbReference type="ARBA" id="ARBA00022679"/>
    </source>
</evidence>
<evidence type="ECO:0000256" key="17">
    <source>
        <dbReference type="RuleBase" id="RU004996"/>
    </source>
</evidence>
<comment type="cofactor">
    <cofactor evidence="15">
        <name>Mg(2+)</name>
        <dbReference type="ChEBI" id="CHEBI:18420"/>
    </cofactor>
    <text evidence="15">Binds 1 Mg(2+) ion per subunit. Can also utilize other divalent metal cations, such as Ca(2+), Mn(2+) and Co(2+).</text>
</comment>
<feature type="binding site" evidence="13">
    <location>
        <position position="384"/>
    </location>
    <ligand>
        <name>substrate</name>
    </ligand>
</feature>
<feature type="binding site" evidence="15">
    <location>
        <position position="154"/>
    </location>
    <ligand>
        <name>Mg(2+)</name>
        <dbReference type="ChEBI" id="CHEBI:18420"/>
    </ligand>
</feature>
<evidence type="ECO:0000256" key="16">
    <source>
        <dbReference type="PIRSR" id="PIRSR605478-5"/>
    </source>
</evidence>
<evidence type="ECO:0000256" key="3">
    <source>
        <dbReference type="ARBA" id="ARBA00007131"/>
    </source>
</evidence>
<evidence type="ECO:0000256" key="12">
    <source>
        <dbReference type="PIRSR" id="PIRSR605478-1"/>
    </source>
</evidence>
<evidence type="ECO:0000256" key="10">
    <source>
        <dbReference type="ARBA" id="ARBA00023052"/>
    </source>
</evidence>
<feature type="site" description="Important for catalytic activity" evidence="16">
    <location>
        <position position="25"/>
    </location>
</feature>
<feature type="binding site" evidence="13">
    <location>
        <position position="519"/>
    </location>
    <ligand>
        <name>substrate</name>
    </ligand>
</feature>
<evidence type="ECO:0000313" key="20">
    <source>
        <dbReference type="EMBL" id="MEC6056236.1"/>
    </source>
</evidence>
<dbReference type="FunFam" id="3.40.50.970:FF:000003">
    <property type="entry name" value="Transketolase"/>
    <property type="match status" value="1"/>
</dbReference>
<gene>
    <name evidence="21" type="primary">tkt</name>
    <name evidence="19" type="ORF">AN2335V1_4333</name>
    <name evidence="21" type="ORF">IAP99_06970</name>
    <name evidence="20" type="ORF">QAB22_006620</name>
</gene>
<reference evidence="19" key="2">
    <citation type="submission" date="2022-05" db="EMBL/GenBank/DDBJ databases">
        <authorList>
            <person name="Alioto T."/>
            <person name="Alioto T."/>
            <person name="Gomez Garrido J."/>
        </authorList>
    </citation>
    <scope>NUCLEOTIDE SEQUENCE</scope>
    <source>
        <strain evidence="19">0</strain>
    </source>
</reference>
<reference evidence="20" key="4">
    <citation type="submission" date="2024-01" db="EMBL/GenBank/DDBJ databases">
        <authorList>
            <person name="Macesic N."/>
        </authorList>
    </citation>
    <scope>NUCLEOTIDE SEQUENCE</scope>
    <source>
        <strain evidence="20">CPO071</strain>
    </source>
</reference>
<feature type="binding site" evidence="13">
    <location>
        <position position="357"/>
    </location>
    <ligand>
        <name>substrate</name>
    </ligand>
</feature>
<evidence type="ECO:0000313" key="21">
    <source>
        <dbReference type="EMBL" id="QNP26094.1"/>
    </source>
</evidence>
<dbReference type="Proteomes" id="UP000516181">
    <property type="component" value="Chromosome"/>
</dbReference>
<feature type="binding site" evidence="14">
    <location>
        <begin position="113"/>
        <end position="115"/>
    </location>
    <ligand>
        <name>thiamine diphosphate</name>
        <dbReference type="ChEBI" id="CHEBI:58937"/>
    </ligand>
</feature>
<dbReference type="InterPro" id="IPR009014">
    <property type="entry name" value="Transketo_C/PFOR_II"/>
</dbReference>
<dbReference type="Pfam" id="PF00456">
    <property type="entry name" value="Transketolase_N"/>
    <property type="match status" value="1"/>
</dbReference>
<organism evidence="21 22">
    <name type="scientific">Klebsiella variicola</name>
    <dbReference type="NCBI Taxonomy" id="244366"/>
    <lineage>
        <taxon>Bacteria</taxon>
        <taxon>Pseudomonadati</taxon>
        <taxon>Pseudomonadota</taxon>
        <taxon>Gammaproteobacteria</taxon>
        <taxon>Enterobacterales</taxon>
        <taxon>Enterobacteriaceae</taxon>
        <taxon>Klebsiella/Raoultella group</taxon>
        <taxon>Klebsiella</taxon>
        <taxon>Klebsiella pneumoniae complex</taxon>
    </lineage>
</organism>
<dbReference type="PANTHER" id="PTHR43522">
    <property type="entry name" value="TRANSKETOLASE"/>
    <property type="match status" value="1"/>
</dbReference>
<dbReference type="Pfam" id="PF22613">
    <property type="entry name" value="Transketolase_C_1"/>
    <property type="match status" value="1"/>
</dbReference>
<feature type="domain" description="Transketolase-like pyrimidine-binding" evidence="18">
    <location>
        <begin position="354"/>
        <end position="524"/>
    </location>
</feature>
<evidence type="ECO:0000256" key="5">
    <source>
        <dbReference type="ARBA" id="ARBA00013152"/>
    </source>
</evidence>
<dbReference type="EC" id="2.2.1.1" evidence="5 11"/>
<feature type="binding site" evidence="15">
    <location>
        <position position="184"/>
    </location>
    <ligand>
        <name>Mg(2+)</name>
        <dbReference type="ChEBI" id="CHEBI:18420"/>
    </ligand>
</feature>
<comment type="cofactor">
    <cofactor evidence="2">
        <name>Co(2+)</name>
        <dbReference type="ChEBI" id="CHEBI:48828"/>
    </cofactor>
</comment>
<dbReference type="PROSITE" id="PS00801">
    <property type="entry name" value="TRANSKETOLASE_1"/>
    <property type="match status" value="1"/>
</dbReference>
<feature type="binding site" evidence="14">
    <location>
        <position position="184"/>
    </location>
    <ligand>
        <name>thiamine diphosphate</name>
        <dbReference type="ChEBI" id="CHEBI:58937"/>
    </ligand>
</feature>
<name>A0A2V3KSV5_KLEVA</name>
<evidence type="ECO:0000313" key="23">
    <source>
        <dbReference type="Proteomes" id="UP000789617"/>
    </source>
</evidence>
<dbReference type="FunFam" id="3.40.50.920:FF:000003">
    <property type="entry name" value="Transketolase"/>
    <property type="match status" value="1"/>
</dbReference>
<feature type="binding site" evidence="13">
    <location>
        <position position="468"/>
    </location>
    <ligand>
        <name>substrate</name>
    </ligand>
</feature>
<reference evidence="21 22" key="1">
    <citation type="submission" date="2020-08" db="EMBL/GenBank/DDBJ databases">
        <title>Complete genome sequence of Klebsiella pneumoniae KP2757.</title>
        <authorList>
            <person name="Zhang X."/>
        </authorList>
    </citation>
    <scope>NUCLEOTIDE SEQUENCE [LARGE SCALE GENOMIC DNA]</scope>
    <source>
        <strain evidence="21 22">KP2757</strain>
    </source>
</reference>
<dbReference type="FunFam" id="3.40.50.970:FF:000004">
    <property type="entry name" value="Transketolase"/>
    <property type="match status" value="1"/>
</dbReference>
<dbReference type="AlphaFoldDB" id="A0A2V3KSV5"/>
<evidence type="ECO:0000256" key="2">
    <source>
        <dbReference type="ARBA" id="ARBA00001941"/>
    </source>
</evidence>
<feature type="site" description="Important for catalytic activity" evidence="16">
    <location>
        <position position="260"/>
    </location>
</feature>
<dbReference type="InterPro" id="IPR005475">
    <property type="entry name" value="Transketolase-like_Pyr-bd"/>
</dbReference>
<comment type="cofactor">
    <cofactor evidence="1">
        <name>Ca(2+)</name>
        <dbReference type="ChEBI" id="CHEBI:29108"/>
    </cofactor>
</comment>
<evidence type="ECO:0000313" key="19">
    <source>
        <dbReference type="EMBL" id="CAH6207311.1"/>
    </source>
</evidence>
<feature type="binding site" evidence="14">
    <location>
        <position position="155"/>
    </location>
    <ligand>
        <name>thiamine diphosphate</name>
        <dbReference type="ChEBI" id="CHEBI:58937"/>
    </ligand>
</feature>
<dbReference type="GO" id="GO:0009052">
    <property type="term" value="P:pentose-phosphate shunt, non-oxidative branch"/>
    <property type="evidence" value="ECO:0007669"/>
    <property type="project" value="UniProtKB-ARBA"/>
</dbReference>
<proteinExistence type="inferred from homology"/>
<evidence type="ECO:0000256" key="13">
    <source>
        <dbReference type="PIRSR" id="PIRSR605478-2"/>
    </source>
</evidence>
<comment type="catalytic activity">
    <reaction evidence="17">
        <text>D-sedoheptulose 7-phosphate + D-glyceraldehyde 3-phosphate = aldehydo-D-ribose 5-phosphate + D-xylulose 5-phosphate</text>
        <dbReference type="Rhea" id="RHEA:10508"/>
        <dbReference type="ChEBI" id="CHEBI:57483"/>
        <dbReference type="ChEBI" id="CHEBI:57737"/>
        <dbReference type="ChEBI" id="CHEBI:58273"/>
        <dbReference type="ChEBI" id="CHEBI:59776"/>
        <dbReference type="EC" id="2.2.1.1"/>
    </reaction>
</comment>
<sequence>MSRRELANAIRALSMDAVQKANSGHPGAPMGMADIAEVLWNDFLKHNPQNPGWVDRDRFILSNGHASMLLYSLLHLTGYDLPLSELKQFRQLHSKTPGHPEHGYTPGVETTTGPLGQGLANAVGMAIAERTLAAQFNRPGHEIIDHHTWVFMGDGCLMEGISHEACSLAGTLGLGKLIGFYDHNGISIDGKTEGWFSDDTAERFRAYHWHVIGDIDGHDPQAIKQAIAEAQAVKDKPSLIICRTIIGFGSPNKAGSEESHGAALGEKEVALARQQLGWKYPPFEIPKEIYQGWDARPRGEKAEHAWNEKFAAYQQQFPELAAELTRRMDGTLPEDFAATARDYVAKLQAEPAKIASRKASQNALNAYGPHLPELLGGSADLAPSNLTIWSGSTSIKDDPAGNYIHYGVREFGMTAVANGIALHGGFIPYTSTFLMFVEYARNAARMAALMKARQIMVYTHDSIGLGEDGPTHQAVEQLASLRLTPNFSTWRPCDQVETAVAWQAAIARQNGPTALILSRQNLAQMPRTPEQVQAIARGGYVLKDAGGKPDLILIATGSEVEITVLAAEKLLANGVNVRVVSLPSTDVFDAQDEAWRESVLPSDVSARVAVEAGIADYWYKYVGLKGKIVGMTGYGESAPAEQLFPFFGFTVDHIVATAEQVLNG</sequence>
<dbReference type="CDD" id="cd02012">
    <property type="entry name" value="TPP_TK"/>
    <property type="match status" value="1"/>
</dbReference>
<feature type="binding site" evidence="13">
    <location>
        <position position="460"/>
    </location>
    <ligand>
        <name>substrate</name>
    </ligand>
</feature>
<feature type="active site" description="Proton donor" evidence="12">
    <location>
        <position position="410"/>
    </location>
</feature>
<dbReference type="InterPro" id="IPR020826">
    <property type="entry name" value="Transketolase_BS"/>
</dbReference>
<reference evidence="20" key="3">
    <citation type="journal article" date="2023" name="Nat. Commun.">
        <title>Genomic dissection of endemic carbapenem resistance reveals metallo-beta-lactamase dissemination through clonal, plasmid and integron transfer.</title>
        <authorList>
            <person name="Macesic N."/>
            <person name="Hawkey J."/>
            <person name="Vezina B."/>
            <person name="Wisniewski J.A."/>
            <person name="Cottingham H."/>
            <person name="Blakeway L.V."/>
            <person name="Harshegyi T."/>
            <person name="Pragastis K."/>
            <person name="Badoordeen G.Z."/>
            <person name="Dennison A."/>
            <person name="Spelman D.W."/>
            <person name="Jenney A.W.J."/>
            <person name="Peleg A.Y."/>
        </authorList>
    </citation>
    <scope>NUCLEOTIDE SEQUENCE</scope>
    <source>
        <strain evidence="20">CPO071</strain>
    </source>
</reference>
<dbReference type="PROSITE" id="PS00802">
    <property type="entry name" value="TRANSKETOLASE_2"/>
    <property type="match status" value="1"/>
</dbReference>
<keyword evidence="23" id="KW-1185">Reference proteome</keyword>
<keyword evidence="8 17" id="KW-0106">Calcium</keyword>
<feature type="binding site" evidence="13">
    <location>
        <position position="25"/>
    </location>
    <ligand>
        <name>substrate</name>
    </ligand>
</feature>
<evidence type="ECO:0000256" key="9">
    <source>
        <dbReference type="ARBA" id="ARBA00022842"/>
    </source>
</evidence>
<dbReference type="RefSeq" id="WP_008803842.1">
    <property type="nucleotide sequence ID" value="NZ_BIGP01000010.1"/>
</dbReference>
<dbReference type="EMBL" id="JARTTN020000001">
    <property type="protein sequence ID" value="MEC6056236.1"/>
    <property type="molecule type" value="Genomic_DNA"/>
</dbReference>
<dbReference type="InterPro" id="IPR033247">
    <property type="entry name" value="Transketolase_fam"/>
</dbReference>
<feature type="binding site" evidence="13">
    <location>
        <position position="472"/>
    </location>
    <ligand>
        <name>substrate</name>
    </ligand>
</feature>
<dbReference type="SMART" id="SM00861">
    <property type="entry name" value="Transket_pyr"/>
    <property type="match status" value="1"/>
</dbReference>
<comment type="cofactor">
    <cofactor evidence="14">
        <name>thiamine diphosphate</name>
        <dbReference type="ChEBI" id="CHEBI:58937"/>
    </cofactor>
    <text evidence="14">Binds 1 thiamine pyrophosphate per subunit. During the reaction, the substrate forms a covalent intermediate with the cofactor.</text>
</comment>
<dbReference type="Proteomes" id="UP001176846">
    <property type="component" value="Unassembled WGS sequence"/>
</dbReference>
<keyword evidence="6 17" id="KW-0808">Transferase</keyword>
<dbReference type="SUPFAM" id="SSF52922">
    <property type="entry name" value="TK C-terminal domain-like"/>
    <property type="match status" value="1"/>
</dbReference>
<dbReference type="GO" id="GO:0004802">
    <property type="term" value="F:transketolase activity"/>
    <property type="evidence" value="ECO:0007669"/>
    <property type="project" value="UniProtKB-UniRule"/>
</dbReference>
<dbReference type="EMBL" id="CAJOXS020000004">
    <property type="protein sequence ID" value="CAH6207311.1"/>
    <property type="molecule type" value="Genomic_DNA"/>
</dbReference>
<comment type="cofactor">
    <cofactor evidence="17">
        <name>Mg(2+)</name>
        <dbReference type="ChEBI" id="CHEBI:18420"/>
    </cofactor>
    <cofactor evidence="17">
        <name>Ca(2+)</name>
        <dbReference type="ChEBI" id="CHEBI:29108"/>
    </cofactor>
    <cofactor evidence="17">
        <name>Mn(2+)</name>
        <dbReference type="ChEBI" id="CHEBI:29035"/>
    </cofactor>
    <cofactor evidence="17">
        <name>Co(2+)</name>
        <dbReference type="ChEBI" id="CHEBI:48828"/>
    </cofactor>
    <text evidence="17">Binds 1 Mg(2+) ion per subunit. Can also utilize other divalent metal cations, such as Ca(2+), Mn(2+) and Co(2+).</text>
</comment>
<dbReference type="Proteomes" id="UP000789617">
    <property type="component" value="Unassembled WGS sequence"/>
</dbReference>
<dbReference type="EMBL" id="CP060807">
    <property type="protein sequence ID" value="QNP26094.1"/>
    <property type="molecule type" value="Genomic_DNA"/>
</dbReference>
<evidence type="ECO:0000259" key="18">
    <source>
        <dbReference type="SMART" id="SM00861"/>
    </source>
</evidence>
<evidence type="ECO:0000256" key="4">
    <source>
        <dbReference type="ARBA" id="ARBA00011738"/>
    </source>
</evidence>
<dbReference type="GO" id="GO:0046872">
    <property type="term" value="F:metal ion binding"/>
    <property type="evidence" value="ECO:0007669"/>
    <property type="project" value="UniProtKB-KW"/>
</dbReference>
<accession>A0A2V3KSV5</accession>
<comment type="subunit">
    <text evidence="4 17">Homodimer.</text>
</comment>
<dbReference type="CDD" id="cd07033">
    <property type="entry name" value="TPP_PYR_DXS_TK_like"/>
    <property type="match status" value="1"/>
</dbReference>
<dbReference type="InterPro" id="IPR029061">
    <property type="entry name" value="THDP-binding"/>
</dbReference>
<dbReference type="SUPFAM" id="SSF52518">
    <property type="entry name" value="Thiamin diphosphate-binding fold (THDP-binding)"/>
    <property type="match status" value="2"/>
</dbReference>
<dbReference type="Gene3D" id="3.40.50.920">
    <property type="match status" value="1"/>
</dbReference>
<dbReference type="InterPro" id="IPR005478">
    <property type="entry name" value="Transketolase_bac-like"/>
</dbReference>
<keyword evidence="9 15" id="KW-0460">Magnesium</keyword>
<evidence type="ECO:0000256" key="15">
    <source>
        <dbReference type="PIRSR" id="PIRSR605478-4"/>
    </source>
</evidence>
<dbReference type="KEGG" id="kvd:KR75_01555"/>
<feature type="binding site" evidence="14">
    <location>
        <position position="260"/>
    </location>
    <ligand>
        <name>thiamine diphosphate</name>
        <dbReference type="ChEBI" id="CHEBI:58937"/>
    </ligand>
</feature>
<dbReference type="InterPro" id="IPR055152">
    <property type="entry name" value="Transketolase-like_C_2"/>
</dbReference>
<dbReference type="InterPro" id="IPR049557">
    <property type="entry name" value="Transketolase_CS"/>
</dbReference>
<dbReference type="NCBIfam" id="TIGR00232">
    <property type="entry name" value="tktlase_bact"/>
    <property type="match status" value="1"/>
</dbReference>
<feature type="binding site" evidence="13">
    <location>
        <position position="260"/>
    </location>
    <ligand>
        <name>substrate</name>
    </ligand>
</feature>
<dbReference type="GO" id="GO:0005829">
    <property type="term" value="C:cytosol"/>
    <property type="evidence" value="ECO:0007669"/>
    <property type="project" value="UniProtKB-ARBA"/>
</dbReference>
<protein>
    <recommendedName>
        <fullName evidence="5 11">Transketolase</fullName>
        <ecNumber evidence="5 11">2.2.1.1</ecNumber>
    </recommendedName>
</protein>
<feature type="binding site" evidence="15">
    <location>
        <position position="186"/>
    </location>
    <ligand>
        <name>Mg(2+)</name>
        <dbReference type="ChEBI" id="CHEBI:18420"/>
    </ligand>
</feature>
<keyword evidence="7 15" id="KW-0479">Metal-binding</keyword>
<evidence type="ECO:0000256" key="1">
    <source>
        <dbReference type="ARBA" id="ARBA00001913"/>
    </source>
</evidence>
<dbReference type="PANTHER" id="PTHR43522:SF13">
    <property type="entry name" value="TRANSKETOLASE 2"/>
    <property type="match status" value="1"/>
</dbReference>
<evidence type="ECO:0000256" key="8">
    <source>
        <dbReference type="ARBA" id="ARBA00022837"/>
    </source>
</evidence>
<feature type="binding site" evidence="14">
    <location>
        <position position="65"/>
    </location>
    <ligand>
        <name>thiamine diphosphate</name>
        <dbReference type="ChEBI" id="CHEBI:58937"/>
    </ligand>
</feature>